<accession>A0A2G9UH05</accession>
<sequence length="93" mass="10842">MADLERVSFIELSEAVTVVRVMLLWKITLIAVLLFISFKEVEGRRKAYPLKPKRKDNPNVTELTRLHTRPAINPYGWMSDYYNVKERTTTSGK</sequence>
<evidence type="ECO:0000313" key="3">
    <source>
        <dbReference type="Proteomes" id="UP000230423"/>
    </source>
</evidence>
<keyword evidence="1" id="KW-1133">Transmembrane helix</keyword>
<gene>
    <name evidence="2" type="ORF">TELCIR_09416</name>
</gene>
<proteinExistence type="predicted"/>
<dbReference type="AlphaFoldDB" id="A0A2G9UH05"/>
<dbReference type="Proteomes" id="UP000230423">
    <property type="component" value="Unassembled WGS sequence"/>
</dbReference>
<feature type="transmembrane region" description="Helical" evidence="1">
    <location>
        <begin position="15"/>
        <end position="36"/>
    </location>
</feature>
<keyword evidence="1" id="KW-0472">Membrane</keyword>
<keyword evidence="3" id="KW-1185">Reference proteome</keyword>
<dbReference type="EMBL" id="KZ346930">
    <property type="protein sequence ID" value="PIO68780.1"/>
    <property type="molecule type" value="Genomic_DNA"/>
</dbReference>
<name>A0A2G9UH05_TELCI</name>
<organism evidence="2 3">
    <name type="scientific">Teladorsagia circumcincta</name>
    <name type="common">Brown stomach worm</name>
    <name type="synonym">Ostertagia circumcincta</name>
    <dbReference type="NCBI Taxonomy" id="45464"/>
    <lineage>
        <taxon>Eukaryota</taxon>
        <taxon>Metazoa</taxon>
        <taxon>Ecdysozoa</taxon>
        <taxon>Nematoda</taxon>
        <taxon>Chromadorea</taxon>
        <taxon>Rhabditida</taxon>
        <taxon>Rhabditina</taxon>
        <taxon>Rhabditomorpha</taxon>
        <taxon>Strongyloidea</taxon>
        <taxon>Trichostrongylidae</taxon>
        <taxon>Teladorsagia</taxon>
    </lineage>
</organism>
<keyword evidence="1" id="KW-0812">Transmembrane</keyword>
<reference evidence="2 3" key="1">
    <citation type="submission" date="2015-09" db="EMBL/GenBank/DDBJ databases">
        <title>Draft genome of the parasitic nematode Teladorsagia circumcincta isolate WARC Sus (inbred).</title>
        <authorList>
            <person name="Mitreva M."/>
        </authorList>
    </citation>
    <scope>NUCLEOTIDE SEQUENCE [LARGE SCALE GENOMIC DNA]</scope>
    <source>
        <strain evidence="2 3">S</strain>
    </source>
</reference>
<evidence type="ECO:0000256" key="1">
    <source>
        <dbReference type="SAM" id="Phobius"/>
    </source>
</evidence>
<evidence type="ECO:0000313" key="2">
    <source>
        <dbReference type="EMBL" id="PIO68780.1"/>
    </source>
</evidence>
<protein>
    <submittedName>
        <fullName evidence="2">Uncharacterized protein</fullName>
    </submittedName>
</protein>